<dbReference type="InterPro" id="IPR013785">
    <property type="entry name" value="Aldolase_TIM"/>
</dbReference>
<feature type="active site" description="Proton donor/acceptor" evidence="3">
    <location>
        <position position="129"/>
    </location>
</feature>
<dbReference type="KEGG" id="mcn:Mcup_0227"/>
<reference evidence="5 6" key="1">
    <citation type="journal article" date="2011" name="J. Bacteriol.">
        <title>Complete genome sequence of Metallosphaera cuprina, a metal sulfide-oxidizing archaeon from a hot spring.</title>
        <authorList>
            <person name="Liu L.J."/>
            <person name="You X.Y."/>
            <person name="Zheng H."/>
            <person name="Wang S."/>
            <person name="Jiang C.Y."/>
            <person name="Liu S.J."/>
        </authorList>
    </citation>
    <scope>NUCLEOTIDE SEQUENCE [LARGE SCALE GENOMIC DNA]</scope>
    <source>
        <strain evidence="5 6">Ar-4</strain>
    </source>
</reference>
<keyword evidence="1" id="KW-0456">Lyase</keyword>
<dbReference type="GO" id="GO:0044281">
    <property type="term" value="P:small molecule metabolic process"/>
    <property type="evidence" value="ECO:0007669"/>
    <property type="project" value="UniProtKB-ARBA"/>
</dbReference>
<evidence type="ECO:0000256" key="1">
    <source>
        <dbReference type="ARBA" id="ARBA00023239"/>
    </source>
</evidence>
<dbReference type="GO" id="GO:0008840">
    <property type="term" value="F:4-hydroxy-tetrahydrodipicolinate synthase activity"/>
    <property type="evidence" value="ECO:0007669"/>
    <property type="project" value="TreeGrafter"/>
</dbReference>
<dbReference type="HOGENOM" id="CLU_049343_5_1_2"/>
<feature type="binding site" evidence="4">
    <location>
        <position position="44"/>
    </location>
    <ligand>
        <name>pyruvate</name>
        <dbReference type="ChEBI" id="CHEBI:15361"/>
    </ligand>
</feature>
<proteinExistence type="predicted"/>
<gene>
    <name evidence="5" type="ordered locus">Mcup_0227</name>
</gene>
<dbReference type="Proteomes" id="UP000007812">
    <property type="component" value="Chromosome"/>
</dbReference>
<feature type="active site" description="Schiff-base intermediate with substrate" evidence="3">
    <location>
        <position position="157"/>
    </location>
</feature>
<evidence type="ECO:0000256" key="2">
    <source>
        <dbReference type="ARBA" id="ARBA00023270"/>
    </source>
</evidence>
<dbReference type="PATRIC" id="fig|1006006.8.peg.228"/>
<dbReference type="GO" id="GO:0008675">
    <property type="term" value="F:2-dehydro-3-deoxy-phosphogluconate aldolase activity"/>
    <property type="evidence" value="ECO:0007669"/>
    <property type="project" value="UniProtKB-ARBA"/>
</dbReference>
<dbReference type="Pfam" id="PF00701">
    <property type="entry name" value="DHDPS"/>
    <property type="match status" value="1"/>
</dbReference>
<evidence type="ECO:0000256" key="4">
    <source>
        <dbReference type="PIRSR" id="PIRSR001365-2"/>
    </source>
</evidence>
<keyword evidence="6" id="KW-1185">Reference proteome</keyword>
<evidence type="ECO:0000256" key="3">
    <source>
        <dbReference type="PIRSR" id="PIRSR001365-1"/>
    </source>
</evidence>
<dbReference type="InterPro" id="IPR002220">
    <property type="entry name" value="DapA-like"/>
</dbReference>
<accession>F4FYU7</accession>
<dbReference type="Gene3D" id="3.20.20.70">
    <property type="entry name" value="Aldolase class I"/>
    <property type="match status" value="1"/>
</dbReference>
<dbReference type="PANTHER" id="PTHR12128">
    <property type="entry name" value="DIHYDRODIPICOLINATE SYNTHASE"/>
    <property type="match status" value="1"/>
</dbReference>
<dbReference type="PANTHER" id="PTHR12128:SF66">
    <property type="entry name" value="4-HYDROXY-2-OXOGLUTARATE ALDOLASE, MITOCHONDRIAL"/>
    <property type="match status" value="1"/>
</dbReference>
<dbReference type="eggNOG" id="arCOG04172">
    <property type="taxonomic scope" value="Archaea"/>
</dbReference>
<organism evidence="5 6">
    <name type="scientific">Metallosphaera cuprina (strain Ar-4)</name>
    <dbReference type="NCBI Taxonomy" id="1006006"/>
    <lineage>
        <taxon>Archaea</taxon>
        <taxon>Thermoproteota</taxon>
        <taxon>Thermoprotei</taxon>
        <taxon>Sulfolobales</taxon>
        <taxon>Sulfolobaceae</taxon>
        <taxon>Metallosphaera</taxon>
    </lineage>
</organism>
<dbReference type="PROSITE" id="PS00666">
    <property type="entry name" value="DHDPS_2"/>
    <property type="match status" value="1"/>
</dbReference>
<dbReference type="STRING" id="1006006.Mcup_0227"/>
<dbReference type="SUPFAM" id="SSF51569">
    <property type="entry name" value="Aldolase"/>
    <property type="match status" value="1"/>
</dbReference>
<dbReference type="EMBL" id="CP002656">
    <property type="protein sequence ID" value="AEB94336.1"/>
    <property type="molecule type" value="Genomic_DNA"/>
</dbReference>
<dbReference type="InterPro" id="IPR020625">
    <property type="entry name" value="Schiff_base-form_aldolases_AS"/>
</dbReference>
<dbReference type="AlphaFoldDB" id="F4FYU7"/>
<keyword evidence="2" id="KW-0704">Schiff base</keyword>
<protein>
    <submittedName>
        <fullName evidence="5">Dihydrodipicolinate synthase</fullName>
    </submittedName>
</protein>
<feature type="binding site" evidence="4">
    <location>
        <position position="201"/>
    </location>
    <ligand>
        <name>pyruvate</name>
        <dbReference type="ChEBI" id="CHEBI:15361"/>
    </ligand>
</feature>
<dbReference type="OrthoDB" id="33636at2157"/>
<dbReference type="SMART" id="SM01130">
    <property type="entry name" value="DHDPS"/>
    <property type="match status" value="1"/>
</dbReference>
<evidence type="ECO:0000313" key="6">
    <source>
        <dbReference type="Proteomes" id="UP000007812"/>
    </source>
</evidence>
<dbReference type="CDD" id="cd00408">
    <property type="entry name" value="DHDPS-like"/>
    <property type="match status" value="1"/>
</dbReference>
<evidence type="ECO:0000313" key="5">
    <source>
        <dbReference type="EMBL" id="AEB94336.1"/>
    </source>
</evidence>
<name>F4FYU7_METCR</name>
<dbReference type="PIRSF" id="PIRSF001365">
    <property type="entry name" value="DHDPS"/>
    <property type="match status" value="1"/>
</dbReference>
<sequence>MKHIVVANVTPFNERGELDLEGLRSLYSFDLERGATHFWVMGTTGECKILNTEEKIRIARTSIEALGNKAIIGVNEDATENAVRLAKEYVDMGASSIFSLPPVYHKPSELGLLKYYESLSKFGIPVFVYNIPDMVGYSISSALTLKMAEEGIIQGMKYTTRDLISFLEYVNIKQNVNNFKIYMGTEQLILPSLMYGGDGVVTAVANFAPELVTRIFENFDKGNLQQAMNEQVKVNKLASAISNKDYPSGVKIALRYRGIYVGKVREPLQEDINQEGIIYAVLKELGL</sequence>
<dbReference type="GeneID" id="10492422"/>
<dbReference type="PRINTS" id="PR00146">
    <property type="entry name" value="DHPICSNTHASE"/>
</dbReference>
<dbReference type="RefSeq" id="WP_013736836.1">
    <property type="nucleotide sequence ID" value="NC_015435.1"/>
</dbReference>